<protein>
    <recommendedName>
        <fullName evidence="1">UPF0310 protein FJ657_14580</fullName>
    </recommendedName>
</protein>
<dbReference type="Gene3D" id="3.10.590.10">
    <property type="entry name" value="ph1033 like domains"/>
    <property type="match status" value="1"/>
</dbReference>
<sequence length="145" mass="15749">MRYWMGVVQREHVHRGLAMGIAQTNHGAAAGLRRMEPGDRLVYYSPKTAYPEGDALKEFTAIGVVSDGAPWQSPEAMWRRRVDYVEGVRSVPIAELAGELELTSKPNWGYALRRGLVELSAHDFALVAAAMGASELVPAEAPSAG</sequence>
<dbReference type="InterPro" id="IPR002740">
    <property type="entry name" value="EVE_domain"/>
</dbReference>
<keyword evidence="4" id="KW-1185">Reference proteome</keyword>
<dbReference type="InterPro" id="IPR015947">
    <property type="entry name" value="PUA-like_sf"/>
</dbReference>
<dbReference type="CDD" id="cd21132">
    <property type="entry name" value="EVE-like"/>
    <property type="match status" value="1"/>
</dbReference>
<comment type="similarity">
    <text evidence="1">Belongs to the UPF0310 family.</text>
</comment>
<organism evidence="3 4">
    <name type="scientific">Schumannella soli</name>
    <dbReference type="NCBI Taxonomy" id="2590779"/>
    <lineage>
        <taxon>Bacteria</taxon>
        <taxon>Bacillati</taxon>
        <taxon>Actinomycetota</taxon>
        <taxon>Actinomycetes</taxon>
        <taxon>Micrococcales</taxon>
        <taxon>Microbacteriaceae</taxon>
        <taxon>Schumannella</taxon>
    </lineage>
</organism>
<dbReference type="EMBL" id="VHQG01000004">
    <property type="protein sequence ID" value="TPW74795.1"/>
    <property type="molecule type" value="Genomic_DNA"/>
</dbReference>
<accession>A0A506XYD6</accession>
<reference evidence="3 4" key="1">
    <citation type="submission" date="2019-06" db="EMBL/GenBank/DDBJ databases">
        <authorList>
            <person name="Li F."/>
        </authorList>
    </citation>
    <scope>NUCLEOTIDE SEQUENCE [LARGE SCALE GENOMIC DNA]</scope>
    <source>
        <strain evidence="3 4">10F1D-1</strain>
    </source>
</reference>
<gene>
    <name evidence="3" type="ORF">FJ657_14580</name>
</gene>
<evidence type="ECO:0000256" key="1">
    <source>
        <dbReference type="HAMAP-Rule" id="MF_00771"/>
    </source>
</evidence>
<dbReference type="OrthoDB" id="9793567at2"/>
<name>A0A506XYD6_9MICO</name>
<evidence type="ECO:0000313" key="4">
    <source>
        <dbReference type="Proteomes" id="UP000316252"/>
    </source>
</evidence>
<dbReference type="Pfam" id="PF01878">
    <property type="entry name" value="EVE"/>
    <property type="match status" value="1"/>
</dbReference>
<dbReference type="RefSeq" id="WP_141164426.1">
    <property type="nucleotide sequence ID" value="NZ_VHQG01000004.1"/>
</dbReference>
<evidence type="ECO:0000259" key="2">
    <source>
        <dbReference type="Pfam" id="PF01878"/>
    </source>
</evidence>
<evidence type="ECO:0000313" key="3">
    <source>
        <dbReference type="EMBL" id="TPW74795.1"/>
    </source>
</evidence>
<dbReference type="AlphaFoldDB" id="A0A506XYD6"/>
<feature type="domain" description="EVE" evidence="2">
    <location>
        <begin position="2"/>
        <end position="129"/>
    </location>
</feature>
<dbReference type="HAMAP" id="MF_00771">
    <property type="entry name" value="UPF0310"/>
    <property type="match status" value="1"/>
</dbReference>
<dbReference type="InterPro" id="IPR022996">
    <property type="entry name" value="UPF0310"/>
</dbReference>
<dbReference type="SUPFAM" id="SSF88697">
    <property type="entry name" value="PUA domain-like"/>
    <property type="match status" value="1"/>
</dbReference>
<comment type="caution">
    <text evidence="3">The sequence shown here is derived from an EMBL/GenBank/DDBJ whole genome shotgun (WGS) entry which is preliminary data.</text>
</comment>
<dbReference type="Proteomes" id="UP000316252">
    <property type="component" value="Unassembled WGS sequence"/>
</dbReference>
<proteinExistence type="inferred from homology"/>